<accession>A0ABC8T9P8</accession>
<dbReference type="Proteomes" id="UP001642360">
    <property type="component" value="Unassembled WGS sequence"/>
</dbReference>
<dbReference type="GO" id="GO:0005634">
    <property type="term" value="C:nucleus"/>
    <property type="evidence" value="ECO:0007669"/>
    <property type="project" value="UniProtKB-SubCell"/>
</dbReference>
<reference evidence="8 9" key="1">
    <citation type="submission" date="2024-02" db="EMBL/GenBank/DDBJ databases">
        <authorList>
            <person name="Vignale AGUSTIN F."/>
            <person name="Sosa J E."/>
            <person name="Modenutti C."/>
        </authorList>
    </citation>
    <scope>NUCLEOTIDE SEQUENCE [LARGE SCALE GENOMIC DNA]</scope>
</reference>
<comment type="caution">
    <text evidence="8">The sequence shown here is derived from an EMBL/GenBank/DDBJ whole genome shotgun (WGS) entry which is preliminary data.</text>
</comment>
<evidence type="ECO:0000256" key="1">
    <source>
        <dbReference type="ARBA" id="ARBA00004123"/>
    </source>
</evidence>
<evidence type="ECO:0000256" key="6">
    <source>
        <dbReference type="SAM" id="MobiDB-lite"/>
    </source>
</evidence>
<dbReference type="PANTHER" id="PTHR31140:SF73">
    <property type="entry name" value="B3 DOMAIN-CONTAINING TRANSCRIPTION FACTOR FUS3"/>
    <property type="match status" value="1"/>
</dbReference>
<dbReference type="InterPro" id="IPR015300">
    <property type="entry name" value="DNA-bd_pseudobarrel_sf"/>
</dbReference>
<keyword evidence="4" id="KW-0804">Transcription</keyword>
<name>A0ABC8T9P8_9AQUA</name>
<organism evidence="8 9">
    <name type="scientific">Ilex paraguariensis</name>
    <name type="common">yerba mate</name>
    <dbReference type="NCBI Taxonomy" id="185542"/>
    <lineage>
        <taxon>Eukaryota</taxon>
        <taxon>Viridiplantae</taxon>
        <taxon>Streptophyta</taxon>
        <taxon>Embryophyta</taxon>
        <taxon>Tracheophyta</taxon>
        <taxon>Spermatophyta</taxon>
        <taxon>Magnoliopsida</taxon>
        <taxon>eudicotyledons</taxon>
        <taxon>Gunneridae</taxon>
        <taxon>Pentapetalae</taxon>
        <taxon>asterids</taxon>
        <taxon>campanulids</taxon>
        <taxon>Aquifoliales</taxon>
        <taxon>Aquifoliaceae</taxon>
        <taxon>Ilex</taxon>
    </lineage>
</organism>
<evidence type="ECO:0000259" key="7">
    <source>
        <dbReference type="SMART" id="SM01019"/>
    </source>
</evidence>
<dbReference type="Gene3D" id="2.40.330.10">
    <property type="entry name" value="DNA-binding pseudobarrel domain"/>
    <property type="match status" value="2"/>
</dbReference>
<feature type="compositionally biased region" description="Basic residues" evidence="6">
    <location>
        <begin position="62"/>
        <end position="72"/>
    </location>
</feature>
<sequence length="317" mass="36082">MEKTEAYGLVAGGGFGIGEGINFVTLQGNNNVHKETNCDPDESSDPTEFTPDLVAATSFGAQRKKRLPRQRRSSVNVLGFPSSSSHVTPPIPTRVTDPRRLRFLFEKELKNSDVGSLRRMILPKKAAEAYLPVLLAKEGMFISMDDMDGQHVWNFKFSMDDMDGQHVWNFKFRYWPNNNSRMYVLENTGEFVNTHGLRHGDYIVVYQDNQNQDYVIEARKLTAQDIYTNYEAHASYADYARNAVNDYFLNYSEVNKSSYFPENVPIMDDVSMPFIYDTTFSNDSPLDFLGGTMSNYSRAEPPASFGSIENLSIDDFY</sequence>
<proteinExistence type="predicted"/>
<feature type="domain" description="TF-B3" evidence="7">
    <location>
        <begin position="105"/>
        <end position="222"/>
    </location>
</feature>
<keyword evidence="9" id="KW-1185">Reference proteome</keyword>
<dbReference type="InterPro" id="IPR003340">
    <property type="entry name" value="B3_DNA-bd"/>
</dbReference>
<dbReference type="CDD" id="cd10017">
    <property type="entry name" value="B3_DNA"/>
    <property type="match status" value="1"/>
</dbReference>
<evidence type="ECO:0000256" key="2">
    <source>
        <dbReference type="ARBA" id="ARBA00023015"/>
    </source>
</evidence>
<evidence type="ECO:0000256" key="5">
    <source>
        <dbReference type="ARBA" id="ARBA00023242"/>
    </source>
</evidence>
<dbReference type="SUPFAM" id="SSF101936">
    <property type="entry name" value="DNA-binding pseudobarrel domain"/>
    <property type="match status" value="1"/>
</dbReference>
<evidence type="ECO:0000313" key="9">
    <source>
        <dbReference type="Proteomes" id="UP001642360"/>
    </source>
</evidence>
<dbReference type="AlphaFoldDB" id="A0ABC8T9P8"/>
<evidence type="ECO:0000256" key="3">
    <source>
        <dbReference type="ARBA" id="ARBA00023125"/>
    </source>
</evidence>
<protein>
    <recommendedName>
        <fullName evidence="7">TF-B3 domain-containing protein</fullName>
    </recommendedName>
</protein>
<keyword evidence="3" id="KW-0238">DNA-binding</keyword>
<comment type="subcellular location">
    <subcellularLocation>
        <location evidence="1">Nucleus</location>
    </subcellularLocation>
</comment>
<evidence type="ECO:0000256" key="4">
    <source>
        <dbReference type="ARBA" id="ARBA00023163"/>
    </source>
</evidence>
<keyword evidence="2" id="KW-0805">Transcription regulation</keyword>
<dbReference type="Pfam" id="PF02362">
    <property type="entry name" value="B3"/>
    <property type="match status" value="1"/>
</dbReference>
<dbReference type="PANTHER" id="PTHR31140">
    <property type="entry name" value="B3 DOMAIN-CONTAINING TRANSCRIPTION FACTOR ABI3"/>
    <property type="match status" value="1"/>
</dbReference>
<feature type="compositionally biased region" description="Polar residues" evidence="6">
    <location>
        <begin position="73"/>
        <end position="87"/>
    </location>
</feature>
<keyword evidence="5" id="KW-0539">Nucleus</keyword>
<feature type="region of interest" description="Disordered" evidence="6">
    <location>
        <begin position="62"/>
        <end position="92"/>
    </location>
</feature>
<dbReference type="InterPro" id="IPR044800">
    <property type="entry name" value="LEC2-like"/>
</dbReference>
<dbReference type="EMBL" id="CAUOFW020004547">
    <property type="protein sequence ID" value="CAK9166144.1"/>
    <property type="molecule type" value="Genomic_DNA"/>
</dbReference>
<evidence type="ECO:0000313" key="8">
    <source>
        <dbReference type="EMBL" id="CAK9166144.1"/>
    </source>
</evidence>
<dbReference type="GO" id="GO:0003677">
    <property type="term" value="F:DNA binding"/>
    <property type="evidence" value="ECO:0007669"/>
    <property type="project" value="UniProtKB-KW"/>
</dbReference>
<dbReference type="SMART" id="SM01019">
    <property type="entry name" value="B3"/>
    <property type="match status" value="1"/>
</dbReference>
<gene>
    <name evidence="8" type="ORF">ILEXP_LOCUS35353</name>
</gene>